<evidence type="ECO:0000313" key="3">
    <source>
        <dbReference type="Proteomes" id="UP000598997"/>
    </source>
</evidence>
<name>A0A916YG08_9SPHN</name>
<evidence type="ECO:0000313" key="2">
    <source>
        <dbReference type="EMBL" id="GGD43081.1"/>
    </source>
</evidence>
<gene>
    <name evidence="2" type="ORF">GCM10010989_16460</name>
</gene>
<comment type="caution">
    <text evidence="2">The sequence shown here is derived from an EMBL/GenBank/DDBJ whole genome shotgun (WGS) entry which is preliminary data.</text>
</comment>
<organism evidence="2 3">
    <name type="scientific">Croceicoccus pelagius</name>
    <dbReference type="NCBI Taxonomy" id="1703341"/>
    <lineage>
        <taxon>Bacteria</taxon>
        <taxon>Pseudomonadati</taxon>
        <taxon>Pseudomonadota</taxon>
        <taxon>Alphaproteobacteria</taxon>
        <taxon>Sphingomonadales</taxon>
        <taxon>Erythrobacteraceae</taxon>
        <taxon>Croceicoccus</taxon>
    </lineage>
</organism>
<dbReference type="AlphaFoldDB" id="A0A916YG08"/>
<reference evidence="2 3" key="1">
    <citation type="journal article" date="2014" name="Int. J. Syst. Evol. Microbiol.">
        <title>Complete genome sequence of Corynebacterium casei LMG S-19264T (=DSM 44701T), isolated from a smear-ripened cheese.</title>
        <authorList>
            <consortium name="US DOE Joint Genome Institute (JGI-PGF)"/>
            <person name="Walter F."/>
            <person name="Albersmeier A."/>
            <person name="Kalinowski J."/>
            <person name="Ruckert C."/>
        </authorList>
    </citation>
    <scope>NUCLEOTIDE SEQUENCE [LARGE SCALE GENOMIC DNA]</scope>
    <source>
        <strain evidence="2 3">CGMCC 1.15358</strain>
    </source>
</reference>
<feature type="chain" id="PRO_5037472609" description="DUF3617 domain-containing protein" evidence="1">
    <location>
        <begin position="21"/>
        <end position="195"/>
    </location>
</feature>
<dbReference type="InterPro" id="IPR022061">
    <property type="entry name" value="DUF3617"/>
</dbReference>
<dbReference type="RefSeq" id="WP_066766218.1">
    <property type="nucleotide sequence ID" value="NZ_BMIO01000004.1"/>
</dbReference>
<dbReference type="PROSITE" id="PS51257">
    <property type="entry name" value="PROKAR_LIPOPROTEIN"/>
    <property type="match status" value="1"/>
</dbReference>
<keyword evidence="1" id="KW-0732">Signal</keyword>
<accession>A0A916YG08</accession>
<dbReference type="Proteomes" id="UP000598997">
    <property type="component" value="Unassembled WGS sequence"/>
</dbReference>
<dbReference type="OrthoDB" id="7405484at2"/>
<keyword evidence="3" id="KW-1185">Reference proteome</keyword>
<sequence length="195" mass="20522">MNIRPVSRLAVLCLAPLALAACGSDEPAEQSDAAAQDALTAPQGMSNDEIEAEMKKAVRPKPGQYTSSAELVELDVPGIPAAQAKQMKDMMVASLSRTTSRCLTPDEAEKGFEELAKAQQEGCTVDSFKVDGGKFVGKMSCDNDDARGTMTMSGTGTETGSEMDMAMDMTSSNLPGGRMAMKMHVTSKRTGDCPG</sequence>
<dbReference type="Pfam" id="PF12276">
    <property type="entry name" value="DUF3617"/>
    <property type="match status" value="1"/>
</dbReference>
<evidence type="ECO:0000256" key="1">
    <source>
        <dbReference type="SAM" id="SignalP"/>
    </source>
</evidence>
<proteinExistence type="predicted"/>
<feature type="signal peptide" evidence="1">
    <location>
        <begin position="1"/>
        <end position="20"/>
    </location>
</feature>
<dbReference type="EMBL" id="BMIO01000004">
    <property type="protein sequence ID" value="GGD43081.1"/>
    <property type="molecule type" value="Genomic_DNA"/>
</dbReference>
<protein>
    <recommendedName>
        <fullName evidence="4">DUF3617 domain-containing protein</fullName>
    </recommendedName>
</protein>
<evidence type="ECO:0008006" key="4">
    <source>
        <dbReference type="Google" id="ProtNLM"/>
    </source>
</evidence>